<dbReference type="Proteomes" id="UP000256297">
    <property type="component" value="Unassembled WGS sequence"/>
</dbReference>
<dbReference type="EMBL" id="OFSP01000078">
    <property type="protein sequence ID" value="SOY77673.1"/>
    <property type="molecule type" value="Genomic_DNA"/>
</dbReference>
<sequence length="59" mass="6924">MAPRLGGESDSQTEAFLDFLIAQVPHSRLLLLVNYRPEYRHDWGIRQAPHQRLPGQERR</sequence>
<dbReference type="AlphaFoldDB" id="A0A375CQW0"/>
<accession>A0A375CQW0</accession>
<organism evidence="1 2">
    <name type="scientific">Cupriavidus taiwanensis</name>
    <dbReference type="NCBI Taxonomy" id="164546"/>
    <lineage>
        <taxon>Bacteria</taxon>
        <taxon>Pseudomonadati</taxon>
        <taxon>Pseudomonadota</taxon>
        <taxon>Betaproteobacteria</taxon>
        <taxon>Burkholderiales</taxon>
        <taxon>Burkholderiaceae</taxon>
        <taxon>Cupriavidus</taxon>
    </lineage>
</organism>
<dbReference type="RefSeq" id="WP_147309696.1">
    <property type="nucleotide sequence ID" value="NZ_OFSP01000078.1"/>
</dbReference>
<name>A0A375CQW0_9BURK</name>
<reference evidence="2" key="1">
    <citation type="submission" date="2018-01" db="EMBL/GenBank/DDBJ databases">
        <authorList>
            <person name="Gaut B.S."/>
            <person name="Morton B.R."/>
            <person name="Clegg M.T."/>
            <person name="Duvall M.R."/>
        </authorList>
    </citation>
    <scope>NUCLEOTIDE SEQUENCE [LARGE SCALE GENOMIC DNA]</scope>
</reference>
<gene>
    <name evidence="1" type="ORF">CBM2589_U10175</name>
</gene>
<protein>
    <submittedName>
        <fullName evidence="1">Uncharacterized protein</fullName>
    </submittedName>
</protein>
<evidence type="ECO:0000313" key="1">
    <source>
        <dbReference type="EMBL" id="SOY77673.1"/>
    </source>
</evidence>
<proteinExistence type="predicted"/>
<comment type="caution">
    <text evidence="1">The sequence shown here is derived from an EMBL/GenBank/DDBJ whole genome shotgun (WGS) entry which is preliminary data.</text>
</comment>
<evidence type="ECO:0000313" key="2">
    <source>
        <dbReference type="Proteomes" id="UP000256297"/>
    </source>
</evidence>